<proteinExistence type="predicted"/>
<keyword evidence="3" id="KW-1185">Reference proteome</keyword>
<feature type="transmembrane region" description="Helical" evidence="1">
    <location>
        <begin position="128"/>
        <end position="149"/>
    </location>
</feature>
<evidence type="ECO:0000313" key="3">
    <source>
        <dbReference type="Proteomes" id="UP001500575"/>
    </source>
</evidence>
<reference evidence="3" key="1">
    <citation type="journal article" date="2019" name="Int. J. Syst. Evol. Microbiol.">
        <title>The Global Catalogue of Microorganisms (GCM) 10K type strain sequencing project: providing services to taxonomists for standard genome sequencing and annotation.</title>
        <authorList>
            <consortium name="The Broad Institute Genomics Platform"/>
            <consortium name="The Broad Institute Genome Sequencing Center for Infectious Disease"/>
            <person name="Wu L."/>
            <person name="Ma J."/>
        </authorList>
    </citation>
    <scope>NUCLEOTIDE SEQUENCE [LARGE SCALE GENOMIC DNA]</scope>
    <source>
        <strain evidence="3">JCM 16021</strain>
    </source>
</reference>
<organism evidence="2 3">
    <name type="scientific">Nocardioides bigeumensis</name>
    <dbReference type="NCBI Taxonomy" id="433657"/>
    <lineage>
        <taxon>Bacteria</taxon>
        <taxon>Bacillati</taxon>
        <taxon>Actinomycetota</taxon>
        <taxon>Actinomycetes</taxon>
        <taxon>Propionibacteriales</taxon>
        <taxon>Nocardioidaceae</taxon>
        <taxon>Nocardioides</taxon>
    </lineage>
</organism>
<accession>A0ABP5K322</accession>
<keyword evidence="1" id="KW-0472">Membrane</keyword>
<feature type="transmembrane region" description="Helical" evidence="1">
    <location>
        <begin position="21"/>
        <end position="47"/>
    </location>
</feature>
<gene>
    <name evidence="2" type="ORF">GCM10009843_20500</name>
</gene>
<keyword evidence="1" id="KW-1133">Transmembrane helix</keyword>
<keyword evidence="1" id="KW-0812">Transmembrane</keyword>
<feature type="transmembrane region" description="Helical" evidence="1">
    <location>
        <begin position="87"/>
        <end position="108"/>
    </location>
</feature>
<evidence type="ECO:0000256" key="1">
    <source>
        <dbReference type="SAM" id="Phobius"/>
    </source>
</evidence>
<name>A0ABP5K322_9ACTN</name>
<protein>
    <submittedName>
        <fullName evidence="2">Uncharacterized protein</fullName>
    </submittedName>
</protein>
<dbReference type="Proteomes" id="UP001500575">
    <property type="component" value="Unassembled WGS sequence"/>
</dbReference>
<comment type="caution">
    <text evidence="2">The sequence shown here is derived from an EMBL/GenBank/DDBJ whole genome shotgun (WGS) entry which is preliminary data.</text>
</comment>
<evidence type="ECO:0000313" key="2">
    <source>
        <dbReference type="EMBL" id="GAA2124130.1"/>
    </source>
</evidence>
<feature type="transmembrane region" description="Helical" evidence="1">
    <location>
        <begin position="59"/>
        <end position="80"/>
    </location>
</feature>
<dbReference type="EMBL" id="BAAAQQ010000011">
    <property type="protein sequence ID" value="GAA2124130.1"/>
    <property type="molecule type" value="Genomic_DNA"/>
</dbReference>
<sequence length="159" mass="16766">MRSPDPGRRETLGDMNRLRRWFPALVVACEIATILNGLVVGWVSVWFQLFGDTADRDDYLVSTGGYAAGAVAGLLGLLALRRLEVTSWVFWLCAVGAGCLVPLALSSLSSAGSADDRGAGIDTWVDGAGGVLALPWTWVVVVLGLLALVGRGPRRATSP</sequence>